<keyword evidence="3" id="KW-1185">Reference proteome</keyword>
<dbReference type="PANTHER" id="PTHR36302">
    <property type="entry name" value="BLR7088 PROTEIN"/>
    <property type="match status" value="1"/>
</dbReference>
<proteinExistence type="predicted"/>
<dbReference type="EMBL" id="JAQSIO010000013">
    <property type="protein sequence ID" value="MDD0817069.1"/>
    <property type="molecule type" value="Genomic_DNA"/>
</dbReference>
<protein>
    <submittedName>
        <fullName evidence="2">Copper chaperone PCu(A)C</fullName>
    </submittedName>
</protein>
<evidence type="ECO:0000313" key="3">
    <source>
        <dbReference type="Proteomes" id="UP001528672"/>
    </source>
</evidence>
<dbReference type="Gene3D" id="2.60.40.1890">
    <property type="entry name" value="PCu(A)C copper chaperone"/>
    <property type="match status" value="1"/>
</dbReference>
<sequence length="154" mass="15751">MRKFSSCLGAALLALSFTAGAQVVDVKSAWARASVPGQKATGAFMTLTAPAGATLVGVRSPAAGVAEVHEMKMDGDVMKMRAIPSLALPAGQAVELKPGGYHLMLLDLKAPLAKDSQVPITLVLRDAKGVESQLELKVPVQAVAPAGGMAGHSH</sequence>
<dbReference type="InterPro" id="IPR036182">
    <property type="entry name" value="PCuAC_sf"/>
</dbReference>
<feature type="signal peptide" evidence="1">
    <location>
        <begin position="1"/>
        <end position="21"/>
    </location>
</feature>
<evidence type="ECO:0000256" key="1">
    <source>
        <dbReference type="SAM" id="SignalP"/>
    </source>
</evidence>
<dbReference type="Proteomes" id="UP001528672">
    <property type="component" value="Unassembled WGS sequence"/>
</dbReference>
<organism evidence="2 3">
    <name type="scientific">Curvibacter microcysteis</name>
    <dbReference type="NCBI Taxonomy" id="3026419"/>
    <lineage>
        <taxon>Bacteria</taxon>
        <taxon>Pseudomonadati</taxon>
        <taxon>Pseudomonadota</taxon>
        <taxon>Betaproteobacteria</taxon>
        <taxon>Burkholderiales</taxon>
        <taxon>Comamonadaceae</taxon>
        <taxon>Curvibacter</taxon>
    </lineage>
</organism>
<reference evidence="2 3" key="1">
    <citation type="submission" date="2023-02" db="EMBL/GenBank/DDBJ databases">
        <title>Bacterial whole genome sequence for Curvibacter sp. HBC28.</title>
        <authorList>
            <person name="Le V."/>
            <person name="Ko S.-R."/>
            <person name="Ahn C.-Y."/>
            <person name="Oh H.-M."/>
        </authorList>
    </citation>
    <scope>NUCLEOTIDE SEQUENCE [LARGE SCALE GENOMIC DNA]</scope>
    <source>
        <strain evidence="2 3">HBC28</strain>
    </source>
</reference>
<gene>
    <name evidence="2" type="ORF">PSQ39_20720</name>
</gene>
<dbReference type="InterPro" id="IPR007410">
    <property type="entry name" value="LpqE-like"/>
</dbReference>
<name>A0ABT5MM83_9BURK</name>
<accession>A0ABT5MM83</accession>
<dbReference type="Pfam" id="PF04314">
    <property type="entry name" value="PCuAC"/>
    <property type="match status" value="1"/>
</dbReference>
<dbReference type="InterPro" id="IPR058248">
    <property type="entry name" value="Lxx211020-like"/>
</dbReference>
<dbReference type="PANTHER" id="PTHR36302:SF1">
    <property type="entry name" value="COPPER CHAPERONE PCU(A)C"/>
    <property type="match status" value="1"/>
</dbReference>
<comment type="caution">
    <text evidence="2">The sequence shown here is derived from an EMBL/GenBank/DDBJ whole genome shotgun (WGS) entry which is preliminary data.</text>
</comment>
<evidence type="ECO:0000313" key="2">
    <source>
        <dbReference type="EMBL" id="MDD0817069.1"/>
    </source>
</evidence>
<keyword evidence="1" id="KW-0732">Signal</keyword>
<feature type="chain" id="PRO_5045053885" evidence="1">
    <location>
        <begin position="22"/>
        <end position="154"/>
    </location>
</feature>
<dbReference type="SUPFAM" id="SSF110087">
    <property type="entry name" value="DR1885-like metal-binding protein"/>
    <property type="match status" value="1"/>
</dbReference>
<dbReference type="RefSeq" id="WP_273929442.1">
    <property type="nucleotide sequence ID" value="NZ_JAQSIO010000013.1"/>
</dbReference>